<reference evidence="6 7" key="1">
    <citation type="submission" date="2017-06" db="EMBL/GenBank/DDBJ databases">
        <title>Raineya orbicola gen. nov., sp. nov. a slightly thermophilic bacterium of the phylum Bacteroidetes and the description of Raineyaceae fam. nov.</title>
        <authorList>
            <person name="Albuquerque L."/>
            <person name="Polonia A.R.M."/>
            <person name="Barroso C."/>
            <person name="Froufe H.J.C."/>
            <person name="Lage O."/>
            <person name="Lobo-Da-Cunha A."/>
            <person name="Egas C."/>
            <person name="Da Costa M.S."/>
        </authorList>
    </citation>
    <scope>NUCLEOTIDE SEQUENCE [LARGE SCALE GENOMIC DNA]</scope>
    <source>
        <strain evidence="6 7">SPSPC-11</strain>
    </source>
</reference>
<evidence type="ECO:0000256" key="1">
    <source>
        <dbReference type="ARBA" id="ARBA00022737"/>
    </source>
</evidence>
<keyword evidence="1" id="KW-0677">Repeat</keyword>
<keyword evidence="3" id="KW-0812">Transmembrane</keyword>
<accession>A0A2N3IHU9</accession>
<dbReference type="Gene3D" id="3.60.40.10">
    <property type="entry name" value="PPM-type phosphatase domain"/>
    <property type="match status" value="1"/>
</dbReference>
<feature type="chain" id="PRO_5014884850" evidence="4">
    <location>
        <begin position="20"/>
        <end position="658"/>
    </location>
</feature>
<dbReference type="SMART" id="SM00331">
    <property type="entry name" value="PP2C_SIG"/>
    <property type="match status" value="1"/>
</dbReference>
<keyword evidence="4" id="KW-0732">Signal</keyword>
<feature type="signal peptide" evidence="4">
    <location>
        <begin position="1"/>
        <end position="19"/>
    </location>
</feature>
<dbReference type="Pfam" id="PF13424">
    <property type="entry name" value="TPR_12"/>
    <property type="match status" value="3"/>
</dbReference>
<evidence type="ECO:0000256" key="3">
    <source>
        <dbReference type="SAM" id="Phobius"/>
    </source>
</evidence>
<dbReference type="InterPro" id="IPR011990">
    <property type="entry name" value="TPR-like_helical_dom_sf"/>
</dbReference>
<evidence type="ECO:0000313" key="6">
    <source>
        <dbReference type="EMBL" id="PKQ69902.1"/>
    </source>
</evidence>
<dbReference type="Pfam" id="PF07228">
    <property type="entry name" value="SpoIIE"/>
    <property type="match status" value="1"/>
</dbReference>
<dbReference type="Gene3D" id="1.25.40.10">
    <property type="entry name" value="Tetratricopeptide repeat domain"/>
    <property type="match status" value="2"/>
</dbReference>
<name>A0A2N3IHU9_9BACT</name>
<dbReference type="PANTHER" id="PTHR45641:SF19">
    <property type="entry name" value="NEPHROCYSTIN-3"/>
    <property type="match status" value="1"/>
</dbReference>
<evidence type="ECO:0000313" key="7">
    <source>
        <dbReference type="Proteomes" id="UP000233387"/>
    </source>
</evidence>
<evidence type="ECO:0000256" key="2">
    <source>
        <dbReference type="ARBA" id="ARBA00022803"/>
    </source>
</evidence>
<sequence length="658" mass="76276">MKNFLTLFLCIFYSLNLWAQTSEKDSLELLLKTNLSDTTRINTLNRLAFLYRNSDVKRAFTLANQAKELAERNNYENGLAESLGYLGLLHYREGRHDLAVEAHLKSLRLYEKLNNKRFIAFRYNDLANVYVEQEFYDKARAYFNLSLAIKEEIKDEDGIVTTLKNIANLYVHQKNYHKALEISLRTLPRAEKNRNEKTIADLLSFIAECYLHLDSLERASTYYQKAYQLRLKTNDLYTIPRLLNGIGRIEYKKGNLAQAEEIYLRSIEIAKKNNIKVAIKRAYEYLADLYEQKQDFHKAFHYEKLANAYKDSLYNQKSNDRIGVLQSIFDDEKRQAESEREKKIQATQIRLRDIIILASSIVAILLALLAVALWRNNLEKTAKNKLLFEQKQEIELQNRNITASILYAKRIQEAILPPETNLQEAFKDCFIWYQPKDIVSGDFYWFYEIKDNTSELNGEKIIAVADCTGHGVPGGFMSMIGNDLLDSLIIQKSIYDPAQILTELNLALNQVLNKDITQNIDGMEIAICRINTQKRSITYAGSMISLYLSENKNLIEYQSDKFYLGGRNTEWNISVAFHNQAITLADTESTFYLITDGFQDLLGGEKYRKFSNKRLKNLLANIHSLPFAEQKKHFISAFQEWKGKYAQTDDILVMGIQV</sequence>
<feature type="transmembrane region" description="Helical" evidence="3">
    <location>
        <begin position="354"/>
        <end position="374"/>
    </location>
</feature>
<comment type="caution">
    <text evidence="6">The sequence shown here is derived from an EMBL/GenBank/DDBJ whole genome shotgun (WGS) entry which is preliminary data.</text>
</comment>
<dbReference type="SMART" id="SM00028">
    <property type="entry name" value="TPR"/>
    <property type="match status" value="5"/>
</dbReference>
<dbReference type="Proteomes" id="UP000233387">
    <property type="component" value="Unassembled WGS sequence"/>
</dbReference>
<dbReference type="RefSeq" id="WP_101358366.1">
    <property type="nucleotide sequence ID" value="NZ_NKXO01000014.1"/>
</dbReference>
<proteinExistence type="predicted"/>
<dbReference type="EMBL" id="NKXO01000014">
    <property type="protein sequence ID" value="PKQ69902.1"/>
    <property type="molecule type" value="Genomic_DNA"/>
</dbReference>
<dbReference type="AlphaFoldDB" id="A0A2N3IHU9"/>
<organism evidence="6 7">
    <name type="scientific">Raineya orbicola</name>
    <dbReference type="NCBI Taxonomy" id="2016530"/>
    <lineage>
        <taxon>Bacteria</taxon>
        <taxon>Pseudomonadati</taxon>
        <taxon>Bacteroidota</taxon>
        <taxon>Cytophagia</taxon>
        <taxon>Cytophagales</taxon>
        <taxon>Raineyaceae</taxon>
        <taxon>Raineya</taxon>
    </lineage>
</organism>
<gene>
    <name evidence="6" type="ORF">Rain11_1099</name>
</gene>
<dbReference type="InterPro" id="IPR019734">
    <property type="entry name" value="TPR_rpt"/>
</dbReference>
<dbReference type="InterPro" id="IPR001932">
    <property type="entry name" value="PPM-type_phosphatase-like_dom"/>
</dbReference>
<keyword evidence="3" id="KW-0472">Membrane</keyword>
<protein>
    <submittedName>
        <fullName evidence="6">Tetratricopeptide repeat</fullName>
    </submittedName>
</protein>
<feature type="domain" description="PPM-type phosphatase" evidence="5">
    <location>
        <begin position="424"/>
        <end position="658"/>
    </location>
</feature>
<keyword evidence="2" id="KW-0802">TPR repeat</keyword>
<dbReference type="PANTHER" id="PTHR45641">
    <property type="entry name" value="TETRATRICOPEPTIDE REPEAT PROTEIN (AFU_ORTHOLOGUE AFUA_6G03870)"/>
    <property type="match status" value="1"/>
</dbReference>
<keyword evidence="3" id="KW-1133">Transmembrane helix</keyword>
<dbReference type="OrthoDB" id="977166at2"/>
<keyword evidence="7" id="KW-1185">Reference proteome</keyword>
<evidence type="ECO:0000259" key="5">
    <source>
        <dbReference type="SMART" id="SM00331"/>
    </source>
</evidence>
<dbReference type="InterPro" id="IPR036457">
    <property type="entry name" value="PPM-type-like_dom_sf"/>
</dbReference>
<evidence type="ECO:0000256" key="4">
    <source>
        <dbReference type="SAM" id="SignalP"/>
    </source>
</evidence>
<dbReference type="SUPFAM" id="SSF48452">
    <property type="entry name" value="TPR-like"/>
    <property type="match status" value="2"/>
</dbReference>